<dbReference type="SUPFAM" id="SSF88659">
    <property type="entry name" value="Sigma3 and sigma4 domains of RNA polymerase sigma factors"/>
    <property type="match status" value="1"/>
</dbReference>
<dbReference type="NCBIfam" id="TIGR02937">
    <property type="entry name" value="sigma70-ECF"/>
    <property type="match status" value="1"/>
</dbReference>
<evidence type="ECO:0000256" key="2">
    <source>
        <dbReference type="ARBA" id="ARBA00023015"/>
    </source>
</evidence>
<feature type="domain" description="RNA polymerase sigma-70 region 2" evidence="5">
    <location>
        <begin position="27"/>
        <end position="93"/>
    </location>
</feature>
<dbReference type="SUPFAM" id="SSF88946">
    <property type="entry name" value="Sigma2 domain of RNA polymerase sigma factors"/>
    <property type="match status" value="1"/>
</dbReference>
<dbReference type="InterPro" id="IPR013325">
    <property type="entry name" value="RNA_pol_sigma_r2"/>
</dbReference>
<dbReference type="CDD" id="cd06171">
    <property type="entry name" value="Sigma70_r4"/>
    <property type="match status" value="1"/>
</dbReference>
<dbReference type="InterPro" id="IPR013249">
    <property type="entry name" value="RNA_pol_sigma70_r4_t2"/>
</dbReference>
<dbReference type="InterPro" id="IPR036388">
    <property type="entry name" value="WH-like_DNA-bd_sf"/>
</dbReference>
<keyword evidence="8" id="KW-1185">Reference proteome</keyword>
<dbReference type="PANTHER" id="PTHR43133:SF51">
    <property type="entry name" value="RNA POLYMERASE SIGMA FACTOR"/>
    <property type="match status" value="1"/>
</dbReference>
<accession>A0A9X3C6A4</accession>
<keyword evidence="4" id="KW-0804">Transcription</keyword>
<organism evidence="7 8">
    <name type="scientific">Flavobacterium frigoritolerans</name>
    <dbReference type="NCBI Taxonomy" id="2987686"/>
    <lineage>
        <taxon>Bacteria</taxon>
        <taxon>Pseudomonadati</taxon>
        <taxon>Bacteroidota</taxon>
        <taxon>Flavobacteriia</taxon>
        <taxon>Flavobacteriales</taxon>
        <taxon>Flavobacteriaceae</taxon>
        <taxon>Flavobacterium</taxon>
    </lineage>
</organism>
<dbReference type="Proteomes" id="UP001151133">
    <property type="component" value="Unassembled WGS sequence"/>
</dbReference>
<dbReference type="InterPro" id="IPR013324">
    <property type="entry name" value="RNA_pol_sigma_r3/r4-like"/>
</dbReference>
<dbReference type="InterPro" id="IPR014284">
    <property type="entry name" value="RNA_pol_sigma-70_dom"/>
</dbReference>
<dbReference type="GO" id="GO:0006352">
    <property type="term" value="P:DNA-templated transcription initiation"/>
    <property type="evidence" value="ECO:0007669"/>
    <property type="project" value="InterPro"/>
</dbReference>
<feature type="domain" description="RNA polymerase sigma factor 70 region 4 type 2" evidence="6">
    <location>
        <begin position="126"/>
        <end position="176"/>
    </location>
</feature>
<evidence type="ECO:0000256" key="3">
    <source>
        <dbReference type="ARBA" id="ARBA00023082"/>
    </source>
</evidence>
<proteinExistence type="inferred from homology"/>
<dbReference type="Gene3D" id="1.10.10.10">
    <property type="entry name" value="Winged helix-like DNA-binding domain superfamily/Winged helix DNA-binding domain"/>
    <property type="match status" value="1"/>
</dbReference>
<comment type="similarity">
    <text evidence="1">Belongs to the sigma-70 factor family. ECF subfamily.</text>
</comment>
<keyword evidence="3" id="KW-0731">Sigma factor</keyword>
<keyword evidence="2" id="KW-0805">Transcription regulation</keyword>
<dbReference type="PANTHER" id="PTHR43133">
    <property type="entry name" value="RNA POLYMERASE ECF-TYPE SIGMA FACTO"/>
    <property type="match status" value="1"/>
</dbReference>
<evidence type="ECO:0000259" key="5">
    <source>
        <dbReference type="Pfam" id="PF04542"/>
    </source>
</evidence>
<sequence>MNITNQNIEELITLCKQKNQKAQFEVYNRYCKAMYNVAYRIVKDEHYAQDVMQEAFLKAFTKIDDYKQEVAFGAWLKKIVINYSIDFYKKNNKFQIEDLSKTLYKIEENDSFFLENLDLDSLKVKQVMEAILSLKDNYRMVLTLFYIEGYDQEEISEILAISYANCRTTLNRAKNSLRKALEGNEIATKKNIM</sequence>
<dbReference type="GO" id="GO:0003677">
    <property type="term" value="F:DNA binding"/>
    <property type="evidence" value="ECO:0007669"/>
    <property type="project" value="InterPro"/>
</dbReference>
<dbReference type="AlphaFoldDB" id="A0A9X3C6A4"/>
<evidence type="ECO:0000259" key="6">
    <source>
        <dbReference type="Pfam" id="PF08281"/>
    </source>
</evidence>
<dbReference type="InterPro" id="IPR039425">
    <property type="entry name" value="RNA_pol_sigma-70-like"/>
</dbReference>
<dbReference type="GO" id="GO:0016987">
    <property type="term" value="F:sigma factor activity"/>
    <property type="evidence" value="ECO:0007669"/>
    <property type="project" value="UniProtKB-KW"/>
</dbReference>
<dbReference type="Pfam" id="PF08281">
    <property type="entry name" value="Sigma70_r4_2"/>
    <property type="match status" value="1"/>
</dbReference>
<name>A0A9X3C6A4_9FLAO</name>
<evidence type="ECO:0000313" key="7">
    <source>
        <dbReference type="EMBL" id="MCV9931784.1"/>
    </source>
</evidence>
<reference evidence="7" key="1">
    <citation type="submission" date="2022-10" db="EMBL/GenBank/DDBJ databases">
        <title>Two novel species of Flavobacterium.</title>
        <authorList>
            <person name="Liu Q."/>
            <person name="Xin Y.-H."/>
        </authorList>
    </citation>
    <scope>NUCLEOTIDE SEQUENCE</scope>
    <source>
        <strain evidence="7">LS1R47</strain>
    </source>
</reference>
<evidence type="ECO:0000256" key="1">
    <source>
        <dbReference type="ARBA" id="ARBA00010641"/>
    </source>
</evidence>
<evidence type="ECO:0000256" key="4">
    <source>
        <dbReference type="ARBA" id="ARBA00023163"/>
    </source>
</evidence>
<gene>
    <name evidence="7" type="ORF">OIU80_05765</name>
</gene>
<dbReference type="InterPro" id="IPR007627">
    <property type="entry name" value="RNA_pol_sigma70_r2"/>
</dbReference>
<dbReference type="EMBL" id="JAOZEV010000003">
    <property type="protein sequence ID" value="MCV9931784.1"/>
    <property type="molecule type" value="Genomic_DNA"/>
</dbReference>
<evidence type="ECO:0000313" key="8">
    <source>
        <dbReference type="Proteomes" id="UP001151133"/>
    </source>
</evidence>
<dbReference type="RefSeq" id="WP_264286094.1">
    <property type="nucleotide sequence ID" value="NZ_JAOZEV010000003.1"/>
</dbReference>
<protein>
    <submittedName>
        <fullName evidence="7">RNA polymerase sigma factor</fullName>
    </submittedName>
</protein>
<comment type="caution">
    <text evidence="7">The sequence shown here is derived from an EMBL/GenBank/DDBJ whole genome shotgun (WGS) entry which is preliminary data.</text>
</comment>
<dbReference type="Gene3D" id="1.10.1740.10">
    <property type="match status" value="1"/>
</dbReference>
<dbReference type="Pfam" id="PF04542">
    <property type="entry name" value="Sigma70_r2"/>
    <property type="match status" value="1"/>
</dbReference>